<dbReference type="SUPFAM" id="SSF81901">
    <property type="entry name" value="HCP-like"/>
    <property type="match status" value="1"/>
</dbReference>
<dbReference type="EMBL" id="JBBJCI010000291">
    <property type="protein sequence ID" value="KAK7235680.1"/>
    <property type="molecule type" value="Genomic_DNA"/>
</dbReference>
<name>A0ABR1FQB7_AURAN</name>
<keyword evidence="2" id="KW-1185">Reference proteome</keyword>
<dbReference type="Gene3D" id="1.25.40.10">
    <property type="entry name" value="Tetratricopeptide repeat domain"/>
    <property type="match status" value="1"/>
</dbReference>
<evidence type="ECO:0008006" key="3">
    <source>
        <dbReference type="Google" id="ProtNLM"/>
    </source>
</evidence>
<comment type="caution">
    <text evidence="1">The sequence shown here is derived from an EMBL/GenBank/DDBJ whole genome shotgun (WGS) entry which is preliminary data.</text>
</comment>
<dbReference type="InterPro" id="IPR011990">
    <property type="entry name" value="TPR-like_helical_dom_sf"/>
</dbReference>
<organism evidence="1 2">
    <name type="scientific">Aureococcus anophagefferens</name>
    <name type="common">Harmful bloom alga</name>
    <dbReference type="NCBI Taxonomy" id="44056"/>
    <lineage>
        <taxon>Eukaryota</taxon>
        <taxon>Sar</taxon>
        <taxon>Stramenopiles</taxon>
        <taxon>Ochrophyta</taxon>
        <taxon>Pelagophyceae</taxon>
        <taxon>Pelagomonadales</taxon>
        <taxon>Pelagomonadaceae</taxon>
        <taxon>Aureococcus</taxon>
    </lineage>
</organism>
<proteinExistence type="predicted"/>
<sequence>MHAAGSGVAQDDTLAAFHYRQARSGAARAPCSTSRASTRGRGMAKDDVAALAWCTKAADLGDGTAMVARGVPTRATVNLAAIYAQGRGVAADGDAAKWLDARRGASSGAGATAALAKLIDAQAPPPPTPPSRSRLRAPAVKANATASATAAWLATLRLRGGLSVAGVASTLGSTGVQKILELGTIASLGASLRGTLDPAAITGLLLKALVPASSSAR</sequence>
<reference evidence="1 2" key="1">
    <citation type="submission" date="2024-03" db="EMBL/GenBank/DDBJ databases">
        <title>Aureococcus anophagefferens CCMP1851 and Kratosvirus quantuckense: Draft genome of a second virus-susceptible host strain in the model system.</title>
        <authorList>
            <person name="Chase E."/>
            <person name="Truchon A.R."/>
            <person name="Schepens W."/>
            <person name="Wilhelm S.W."/>
        </authorList>
    </citation>
    <scope>NUCLEOTIDE SEQUENCE [LARGE SCALE GENOMIC DNA]</scope>
    <source>
        <strain evidence="1 2">CCMP1851</strain>
    </source>
</reference>
<dbReference type="InterPro" id="IPR006597">
    <property type="entry name" value="Sel1-like"/>
</dbReference>
<protein>
    <recommendedName>
        <fullName evidence="3">Sel1 repeat family protein</fullName>
    </recommendedName>
</protein>
<gene>
    <name evidence="1" type="ORF">SO694_00066154</name>
</gene>
<evidence type="ECO:0000313" key="2">
    <source>
        <dbReference type="Proteomes" id="UP001363151"/>
    </source>
</evidence>
<dbReference type="Proteomes" id="UP001363151">
    <property type="component" value="Unassembled WGS sequence"/>
</dbReference>
<accession>A0ABR1FQB7</accession>
<evidence type="ECO:0000313" key="1">
    <source>
        <dbReference type="EMBL" id="KAK7235680.1"/>
    </source>
</evidence>
<dbReference type="Pfam" id="PF08238">
    <property type="entry name" value="Sel1"/>
    <property type="match status" value="3"/>
</dbReference>